<dbReference type="HOGENOM" id="CLU_1509655_0_0_5"/>
<dbReference type="EMBL" id="CP006644">
    <property type="protein sequence ID" value="AHE55041.1"/>
    <property type="molecule type" value="Genomic_DNA"/>
</dbReference>
<evidence type="ECO:0000313" key="1">
    <source>
        <dbReference type="EMBL" id="AHE55041.1"/>
    </source>
</evidence>
<dbReference type="KEGG" id="ssan:NX02_16815"/>
<evidence type="ECO:0000313" key="2">
    <source>
        <dbReference type="Proteomes" id="UP000018851"/>
    </source>
</evidence>
<proteinExistence type="predicted"/>
<reference evidence="1 2" key="1">
    <citation type="submission" date="2013-07" db="EMBL/GenBank/DDBJ databases">
        <title>Completed genome of Sphingomonas sanxanigenens NX02.</title>
        <authorList>
            <person name="Ma T."/>
            <person name="Huang H."/>
            <person name="Wu M."/>
            <person name="Li X."/>
            <person name="Li G."/>
        </authorList>
    </citation>
    <scope>NUCLEOTIDE SEQUENCE [LARGE SCALE GENOMIC DNA]</scope>
    <source>
        <strain evidence="1 2">NX02</strain>
    </source>
</reference>
<accession>W0AD89</accession>
<sequence length="178" mass="20342">MLRRRFEVSAIENDALIAAMSGKMYNVRPDIVQPVEQILKRRSGALFDINEVTILRSAKSPLHLAHFRIRAQVHRRICRKVENPELLGLGRTDMDVMNLRRRQARNVARMILFHLSPLGRFPFCRLTISFFSRFKAALLVGDLARIVGDLFANICCFFAGGHRLLPIAFRSTQVGIRA</sequence>
<gene>
    <name evidence="1" type="ORF">NX02_16815</name>
</gene>
<name>W0AD89_9SPHN</name>
<organism evidence="1 2">
    <name type="scientific">Sphingomonas sanxanigenens DSM 19645 = NX02</name>
    <dbReference type="NCBI Taxonomy" id="1123269"/>
    <lineage>
        <taxon>Bacteria</taxon>
        <taxon>Pseudomonadati</taxon>
        <taxon>Pseudomonadota</taxon>
        <taxon>Alphaproteobacteria</taxon>
        <taxon>Sphingomonadales</taxon>
        <taxon>Sphingomonadaceae</taxon>
        <taxon>Sphingomonas</taxon>
    </lineage>
</organism>
<dbReference type="Proteomes" id="UP000018851">
    <property type="component" value="Chromosome"/>
</dbReference>
<keyword evidence="2" id="KW-1185">Reference proteome</keyword>
<protein>
    <submittedName>
        <fullName evidence="1">Uncharacterized protein</fullName>
    </submittedName>
</protein>
<dbReference type="AlphaFoldDB" id="W0AD89"/>